<feature type="transmembrane region" description="Helical" evidence="8">
    <location>
        <begin position="12"/>
        <end position="33"/>
    </location>
</feature>
<evidence type="ECO:0000256" key="8">
    <source>
        <dbReference type="SAM" id="Phobius"/>
    </source>
</evidence>
<evidence type="ECO:0000313" key="10">
    <source>
        <dbReference type="EMBL" id="SPF39654.1"/>
    </source>
</evidence>
<dbReference type="PANTHER" id="PTHR33908">
    <property type="entry name" value="MANNOSYLTRANSFERASE YKCB-RELATED"/>
    <property type="match status" value="1"/>
</dbReference>
<evidence type="ECO:0000313" key="11">
    <source>
        <dbReference type="Proteomes" id="UP000238701"/>
    </source>
</evidence>
<dbReference type="Proteomes" id="UP000238701">
    <property type="component" value="Unassembled WGS sequence"/>
</dbReference>
<proteinExistence type="predicted"/>
<evidence type="ECO:0000256" key="4">
    <source>
        <dbReference type="ARBA" id="ARBA00022679"/>
    </source>
</evidence>
<dbReference type="Pfam" id="PF13231">
    <property type="entry name" value="PMT_2"/>
    <property type="match status" value="1"/>
</dbReference>
<evidence type="ECO:0000256" key="7">
    <source>
        <dbReference type="ARBA" id="ARBA00023136"/>
    </source>
</evidence>
<organism evidence="10 11">
    <name type="scientific">Candidatus Sulfotelmatobacter kueseliae</name>
    <dbReference type="NCBI Taxonomy" id="2042962"/>
    <lineage>
        <taxon>Bacteria</taxon>
        <taxon>Pseudomonadati</taxon>
        <taxon>Acidobacteriota</taxon>
        <taxon>Terriglobia</taxon>
        <taxon>Terriglobales</taxon>
        <taxon>Candidatus Korobacteraceae</taxon>
        <taxon>Candidatus Sulfotelmatobacter</taxon>
    </lineage>
</organism>
<evidence type="ECO:0000256" key="1">
    <source>
        <dbReference type="ARBA" id="ARBA00004651"/>
    </source>
</evidence>
<feature type="transmembrane region" description="Helical" evidence="8">
    <location>
        <begin position="368"/>
        <end position="386"/>
    </location>
</feature>
<feature type="transmembrane region" description="Helical" evidence="8">
    <location>
        <begin position="147"/>
        <end position="168"/>
    </location>
</feature>
<name>A0A2U3KJ15_9BACT</name>
<comment type="subcellular location">
    <subcellularLocation>
        <location evidence="1">Cell membrane</location>
        <topology evidence="1">Multi-pass membrane protein</topology>
    </subcellularLocation>
</comment>
<dbReference type="EMBL" id="OMOD01000121">
    <property type="protein sequence ID" value="SPF39654.1"/>
    <property type="molecule type" value="Genomic_DNA"/>
</dbReference>
<dbReference type="GO" id="GO:0009103">
    <property type="term" value="P:lipopolysaccharide biosynthetic process"/>
    <property type="evidence" value="ECO:0007669"/>
    <property type="project" value="UniProtKB-ARBA"/>
</dbReference>
<evidence type="ECO:0000256" key="2">
    <source>
        <dbReference type="ARBA" id="ARBA00022475"/>
    </source>
</evidence>
<feature type="transmembrane region" description="Helical" evidence="8">
    <location>
        <begin position="180"/>
        <end position="206"/>
    </location>
</feature>
<dbReference type="AlphaFoldDB" id="A0A2U3KJ15"/>
<evidence type="ECO:0000256" key="3">
    <source>
        <dbReference type="ARBA" id="ARBA00022676"/>
    </source>
</evidence>
<protein>
    <recommendedName>
        <fullName evidence="9">Glycosyltransferase RgtA/B/C/D-like domain-containing protein</fullName>
    </recommendedName>
</protein>
<reference evidence="11" key="1">
    <citation type="submission" date="2018-02" db="EMBL/GenBank/DDBJ databases">
        <authorList>
            <person name="Hausmann B."/>
        </authorList>
    </citation>
    <scope>NUCLEOTIDE SEQUENCE [LARGE SCALE GENOMIC DNA]</scope>
    <source>
        <strain evidence="11">Peat soil MAG SbA1</strain>
    </source>
</reference>
<accession>A0A2U3KJ15</accession>
<dbReference type="PANTHER" id="PTHR33908:SF11">
    <property type="entry name" value="MEMBRANE PROTEIN"/>
    <property type="match status" value="1"/>
</dbReference>
<dbReference type="GO" id="GO:0005886">
    <property type="term" value="C:plasma membrane"/>
    <property type="evidence" value="ECO:0007669"/>
    <property type="project" value="UniProtKB-SubCell"/>
</dbReference>
<keyword evidence="2" id="KW-1003">Cell membrane</keyword>
<keyword evidence="7 8" id="KW-0472">Membrane</keyword>
<dbReference type="InterPro" id="IPR050297">
    <property type="entry name" value="LipidA_mod_glycosyltrf_83"/>
</dbReference>
<dbReference type="GO" id="GO:0016763">
    <property type="term" value="F:pentosyltransferase activity"/>
    <property type="evidence" value="ECO:0007669"/>
    <property type="project" value="TreeGrafter"/>
</dbReference>
<dbReference type="InterPro" id="IPR038731">
    <property type="entry name" value="RgtA/B/C-like"/>
</dbReference>
<keyword evidence="3" id="KW-0328">Glycosyltransferase</keyword>
<sequence>MPANSSPSSRVAPYVLMAAVALVVRLAVIPFVYGDWMDPFVLQHWAFGLVARSIVLGHGFGNVFAETGPTAVLPPVYTYLLAGIFKIFGIETKAAVLAALALNSLFSALTCVPVFLFARQALGPRVAKWAGWGWAFSPYGVYYGADWAWSTCLVTLELACLFLFAWRLESSSRTRDWLRFGFFGGIAALTEPVVLSVIPLLGIWTIYQLYRQKRPWKMPLAAAALAAIAVLSPWFVRNYEVFHRFIPVRSGFGLEFYMGNNGYSTRWVNSSLHPNHSDAELAEYERVGEIAYMDHKLKQGKEYVRSHPGWFAWMTGRRIVYVWTGYWSFDRAYLKDEPLDPPNILVDTTLTILGLLGLRRVFRRDRALGARFAIVLFFFPLAYYFTHCETYYFRPVDPLIVVLAAVFVAGGSRHAVEPGSIG</sequence>
<feature type="transmembrane region" description="Helical" evidence="8">
    <location>
        <begin position="71"/>
        <end position="88"/>
    </location>
</feature>
<feature type="transmembrane region" description="Helical" evidence="8">
    <location>
        <begin position="95"/>
        <end position="118"/>
    </location>
</feature>
<evidence type="ECO:0000256" key="5">
    <source>
        <dbReference type="ARBA" id="ARBA00022692"/>
    </source>
</evidence>
<keyword evidence="6 8" id="KW-1133">Transmembrane helix</keyword>
<evidence type="ECO:0000256" key="6">
    <source>
        <dbReference type="ARBA" id="ARBA00022989"/>
    </source>
</evidence>
<gene>
    <name evidence="10" type="ORF">SBA1_290016</name>
</gene>
<keyword evidence="5 8" id="KW-0812">Transmembrane</keyword>
<feature type="domain" description="Glycosyltransferase RgtA/B/C/D-like" evidence="9">
    <location>
        <begin position="74"/>
        <end position="234"/>
    </location>
</feature>
<dbReference type="OrthoDB" id="136232at2"/>
<evidence type="ECO:0000259" key="9">
    <source>
        <dbReference type="Pfam" id="PF13231"/>
    </source>
</evidence>
<feature type="transmembrane region" description="Helical" evidence="8">
    <location>
        <begin position="398"/>
        <end position="416"/>
    </location>
</feature>
<feature type="transmembrane region" description="Helical" evidence="8">
    <location>
        <begin position="218"/>
        <end position="236"/>
    </location>
</feature>
<keyword evidence="4" id="KW-0808">Transferase</keyword>